<feature type="compositionally biased region" description="Basic and acidic residues" evidence="23">
    <location>
        <begin position="1398"/>
        <end position="1410"/>
    </location>
</feature>
<dbReference type="FunFam" id="1.10.418.10:FF:000023">
    <property type="entry name" value="EH domain-binding protein 1 isoform X1"/>
    <property type="match status" value="1"/>
</dbReference>
<dbReference type="GO" id="GO:0005634">
    <property type="term" value="C:nucleus"/>
    <property type="evidence" value="ECO:0007669"/>
    <property type="project" value="UniProtKB-SubCell"/>
</dbReference>
<dbReference type="FunFam" id="3.50.50.60:FF:000004">
    <property type="entry name" value="protein-methionine sulfoxide oxidase MICAL2 isoform X1"/>
    <property type="match status" value="1"/>
</dbReference>
<dbReference type="GO" id="GO:0120501">
    <property type="term" value="F:F-actin monooxygenase activity"/>
    <property type="evidence" value="ECO:0007669"/>
    <property type="project" value="UniProtKB-EC"/>
</dbReference>
<dbReference type="GO" id="GO:0071949">
    <property type="term" value="F:FAD binding"/>
    <property type="evidence" value="ECO:0007669"/>
    <property type="project" value="InterPro"/>
</dbReference>
<protein>
    <recommendedName>
        <fullName evidence="6">F-actin monooxygenase</fullName>
        <ecNumber evidence="6">1.14.13.225</ecNumber>
    </recommendedName>
</protein>
<evidence type="ECO:0000256" key="6">
    <source>
        <dbReference type="ARBA" id="ARBA00012709"/>
    </source>
</evidence>
<keyword evidence="13 22" id="KW-0862">Zinc</keyword>
<organism evidence="27 28">
    <name type="scientific">Xenopus laevis</name>
    <name type="common">African clawed frog</name>
    <dbReference type="NCBI Taxonomy" id="8355"/>
    <lineage>
        <taxon>Eukaryota</taxon>
        <taxon>Metazoa</taxon>
        <taxon>Chordata</taxon>
        <taxon>Craniata</taxon>
        <taxon>Vertebrata</taxon>
        <taxon>Euteleostomi</taxon>
        <taxon>Amphibia</taxon>
        <taxon>Batrachia</taxon>
        <taxon>Anura</taxon>
        <taxon>Pipoidea</taxon>
        <taxon>Pipidae</taxon>
        <taxon>Xenopodinae</taxon>
        <taxon>Xenopus</taxon>
        <taxon>Xenopus</taxon>
    </lineage>
</organism>
<dbReference type="SMART" id="SM00132">
    <property type="entry name" value="LIM"/>
    <property type="match status" value="1"/>
</dbReference>
<feature type="domain" description="LIM zinc-binding" evidence="25">
    <location>
        <begin position="752"/>
        <end position="814"/>
    </location>
</feature>
<dbReference type="Gene3D" id="1.10.418.10">
    <property type="entry name" value="Calponin-like domain"/>
    <property type="match status" value="1"/>
</dbReference>
<dbReference type="GeneID" id="108715283"/>
<dbReference type="EC" id="1.14.13.225" evidence="6"/>
<evidence type="ECO:0000256" key="19">
    <source>
        <dbReference type="ARBA" id="ARBA00023203"/>
    </source>
</evidence>
<gene>
    <name evidence="28" type="primary">LOC108715283</name>
</gene>
<evidence type="ECO:0000256" key="4">
    <source>
        <dbReference type="ARBA" id="ARBA00004496"/>
    </source>
</evidence>
<evidence type="ECO:0000256" key="21">
    <source>
        <dbReference type="ARBA" id="ARBA00049522"/>
    </source>
</evidence>
<dbReference type="CTD" id="108715283"/>
<dbReference type="GO" id="GO:0005768">
    <property type="term" value="C:endosome"/>
    <property type="evidence" value="ECO:0007669"/>
    <property type="project" value="UniProtKB-SubCell"/>
</dbReference>
<keyword evidence="8" id="KW-0597">Phosphoprotein</keyword>
<evidence type="ECO:0000259" key="25">
    <source>
        <dbReference type="PROSITE" id="PS50023"/>
    </source>
</evidence>
<evidence type="ECO:0000256" key="8">
    <source>
        <dbReference type="ARBA" id="ARBA00022553"/>
    </source>
</evidence>
<keyword evidence="27" id="KW-1185">Reference proteome</keyword>
<feature type="compositionally biased region" description="Basic and acidic residues" evidence="23">
    <location>
        <begin position="823"/>
        <end position="837"/>
    </location>
</feature>
<evidence type="ECO:0000256" key="14">
    <source>
        <dbReference type="ARBA" id="ARBA00022857"/>
    </source>
</evidence>
<comment type="similarity">
    <text evidence="5">Belongs to the Mical family.</text>
</comment>
<feature type="region of interest" description="Disordered" evidence="23">
    <location>
        <begin position="1344"/>
        <end position="1410"/>
    </location>
</feature>
<evidence type="ECO:0000256" key="13">
    <source>
        <dbReference type="ARBA" id="ARBA00022833"/>
    </source>
</evidence>
<dbReference type="InterPro" id="IPR001781">
    <property type="entry name" value="Znf_LIM"/>
</dbReference>
<feature type="compositionally biased region" description="Polar residues" evidence="23">
    <location>
        <begin position="1031"/>
        <end position="1040"/>
    </location>
</feature>
<evidence type="ECO:0000256" key="22">
    <source>
        <dbReference type="PROSITE-ProRule" id="PRU00125"/>
    </source>
</evidence>
<dbReference type="RefSeq" id="XP_041416932.1">
    <property type="nucleotide sequence ID" value="XM_041560998.1"/>
</dbReference>
<comment type="catalytic activity">
    <reaction evidence="21">
        <text>L-methionyl-[F-actin] + NADPH + O2 + H(+) = L-methionyl-(R)-S-oxide-[F-actin] + NADP(+) + H2O</text>
        <dbReference type="Rhea" id="RHEA:51308"/>
        <dbReference type="Rhea" id="RHEA-COMP:12953"/>
        <dbReference type="Rhea" id="RHEA-COMP:12956"/>
        <dbReference type="ChEBI" id="CHEBI:15377"/>
        <dbReference type="ChEBI" id="CHEBI:15378"/>
        <dbReference type="ChEBI" id="CHEBI:15379"/>
        <dbReference type="ChEBI" id="CHEBI:16044"/>
        <dbReference type="ChEBI" id="CHEBI:45764"/>
        <dbReference type="ChEBI" id="CHEBI:57783"/>
        <dbReference type="ChEBI" id="CHEBI:58349"/>
        <dbReference type="EC" id="1.14.13.225"/>
    </reaction>
</comment>
<evidence type="ECO:0000256" key="11">
    <source>
        <dbReference type="ARBA" id="ARBA00022753"/>
    </source>
</evidence>
<dbReference type="SUPFAM" id="SSF57716">
    <property type="entry name" value="Glucocorticoid receptor-like (DNA-binding domain)"/>
    <property type="match status" value="2"/>
</dbReference>
<evidence type="ECO:0000256" key="7">
    <source>
        <dbReference type="ARBA" id="ARBA00022490"/>
    </source>
</evidence>
<evidence type="ECO:0000256" key="3">
    <source>
        <dbReference type="ARBA" id="ARBA00004177"/>
    </source>
</evidence>
<dbReference type="Pfam" id="PF25413">
    <property type="entry name" value="Rossman_Mical"/>
    <property type="match status" value="1"/>
</dbReference>
<feature type="region of interest" description="Disordered" evidence="23">
    <location>
        <begin position="1007"/>
        <end position="1047"/>
    </location>
</feature>
<dbReference type="Pfam" id="PF00412">
    <property type="entry name" value="LIM"/>
    <property type="match status" value="1"/>
</dbReference>
<evidence type="ECO:0000256" key="15">
    <source>
        <dbReference type="ARBA" id="ARBA00023002"/>
    </source>
</evidence>
<evidence type="ECO:0000313" key="27">
    <source>
        <dbReference type="Proteomes" id="UP000186698"/>
    </source>
</evidence>
<keyword evidence="10 22" id="KW-0479">Metal-binding</keyword>
<dbReference type="Pfam" id="PF12130">
    <property type="entry name" value="bMERB_dom"/>
    <property type="match status" value="1"/>
</dbReference>
<dbReference type="PANTHER" id="PTHR23167">
    <property type="entry name" value="CALPONIN HOMOLOGY DOMAIN-CONTAINING PROTEIN DDB_G0272472-RELATED"/>
    <property type="match status" value="1"/>
</dbReference>
<dbReference type="CDD" id="cd09439">
    <property type="entry name" value="LIM_Mical"/>
    <property type="match status" value="1"/>
</dbReference>
<keyword evidence="9" id="KW-0285">Flavoprotein</keyword>
<feature type="compositionally biased region" description="Low complexity" evidence="23">
    <location>
        <begin position="850"/>
        <end position="862"/>
    </location>
</feature>
<dbReference type="Proteomes" id="UP000186698">
    <property type="component" value="Chromosome 4S"/>
</dbReference>
<dbReference type="InterPro" id="IPR057494">
    <property type="entry name" value="Rossman_Mical"/>
</dbReference>
<keyword evidence="19" id="KW-0009">Actin-binding</keyword>
<evidence type="ECO:0000256" key="1">
    <source>
        <dbReference type="ARBA" id="ARBA00001974"/>
    </source>
</evidence>
<evidence type="ECO:0000256" key="23">
    <source>
        <dbReference type="SAM" id="MobiDB-lite"/>
    </source>
</evidence>
<dbReference type="Gene3D" id="3.50.50.60">
    <property type="entry name" value="FAD/NAD(P)-binding domain"/>
    <property type="match status" value="1"/>
</dbReference>
<dbReference type="Pfam" id="PF00307">
    <property type="entry name" value="CH"/>
    <property type="match status" value="1"/>
</dbReference>
<feature type="region of interest" description="Disordered" evidence="23">
    <location>
        <begin position="850"/>
        <end position="875"/>
    </location>
</feature>
<keyword evidence="12" id="KW-0274">FAD</keyword>
<dbReference type="GO" id="GO:0046872">
    <property type="term" value="F:metal ion binding"/>
    <property type="evidence" value="ECO:0007669"/>
    <property type="project" value="UniProtKB-KW"/>
</dbReference>
<feature type="domain" description="BMERB" evidence="26">
    <location>
        <begin position="1407"/>
        <end position="1556"/>
    </location>
</feature>
<feature type="compositionally biased region" description="Basic and acidic residues" evidence="23">
    <location>
        <begin position="1095"/>
        <end position="1112"/>
    </location>
</feature>
<dbReference type="SMART" id="SM00033">
    <property type="entry name" value="CH"/>
    <property type="match status" value="1"/>
</dbReference>
<dbReference type="SUPFAM" id="SSF51905">
    <property type="entry name" value="FAD/NAD(P)-binding domain"/>
    <property type="match status" value="1"/>
</dbReference>
<dbReference type="PANTHER" id="PTHR23167:SF39">
    <property type="entry name" value="[F-ACTIN]-MONOOXYGENASE MICAL2"/>
    <property type="match status" value="1"/>
</dbReference>
<feature type="region of interest" description="Disordered" evidence="23">
    <location>
        <begin position="814"/>
        <end position="838"/>
    </location>
</feature>
<dbReference type="InterPro" id="IPR036188">
    <property type="entry name" value="FAD/NAD-bd_sf"/>
</dbReference>
<evidence type="ECO:0000256" key="10">
    <source>
        <dbReference type="ARBA" id="ARBA00022723"/>
    </source>
</evidence>
<dbReference type="InterPro" id="IPR050540">
    <property type="entry name" value="F-actin_Monoox_Mical"/>
</dbReference>
<proteinExistence type="inferred from homology"/>
<evidence type="ECO:0000256" key="2">
    <source>
        <dbReference type="ARBA" id="ARBA00004123"/>
    </source>
</evidence>
<feature type="region of interest" description="Disordered" evidence="23">
    <location>
        <begin position="1147"/>
        <end position="1177"/>
    </location>
</feature>
<evidence type="ECO:0000313" key="28">
    <source>
        <dbReference type="RefSeq" id="XP_041416932.1"/>
    </source>
</evidence>
<sequence length="1585" mass="180667">MGENEDDKHGQAGQLFENFIQATTCKGTLQAFNILTRQLELDPQDHRHFYTKLKSKVTSWKAKALWNKLDKKHGQKEYKKGKACIGTKCLIIGGGPCGLRTAIELSCLGAKVVVVEKRDTFSRNNVLHLWPYTIHDLRYLGAKKFYGKFCAGAIDHISIWQLQLMLFKVALLHGIEIHVNVEFMKLLEPLEDQENQKTGWRAEFLPQDYPLSDYEFDVIIGADGRRNTLEGFRRKEFRGKLAIAITANFINRNTTAEAKVEEISGVAFIFNQKFFQDLKEETGIDLENIVYYKDSTHYFVMTAKKQSLLDKGVIINDYADAEMLLCTENVDQDNLQSYAREAADFATNYQLPSLDFAINHYGQPDVAMFDFTSMYASENAALVRERHGHQLLVALVGDSLLEPFWPMGTGCARGFLAAFDTAWMVRSWAQGAPPLELLAERESLYRLLPQTTPENISKNFDQYTIDPGTRYPNLNSNCVRTHQVKHLFITNELQTCSLERASSIRRSVGVTRHESDVRPNKLLVWCQKQTAGYRNVSVANLTSSWKSGLALCALIHRFRPELVDFNSLNEEDMVGNNQLAFDIAEREFGISPMTTGKEMVATEEPDKLSMVLYLSKFYELFRGAPLRTVDTMSRDNGDTRSSKPSNLIVNNYLNLTLPRKRVPKDEKTSEDSELNKRRRTIFRCFEEPPNIPSRNVNSGNECNDTKEVINQNKVKSMATQLLAKFEENAPNTSLRRQGSLRKEFPANIGGSDTCYFCKRRVYVVERLSAEGHFFHRECFKCAFCSTSIRLGNYVFNVEEGKFYCQPHFMHSFSKNKHRKRRTESKVQEEDKTWKSSEAEAAEVATDSAYSACSSSGESSPDEPTSPKKSRGNHQFKDFRRRVSSVEWKSVRIASQVEGAGHNLLAERVMVMTDESSSDIECEVFEDVPNHHSKEPLRIPSLCIAGHQLTQAKGTATRNDASQEYSDQSTPYTTTVHAQSNQSVASSKHHRWKKKVQSTFPLIIAKKSTHASRESYSPGSSPDEEVFGRNEPNGNMKSSNPLGREERNPEVISYVPHYKEQQDRTAHNGIGLPGTAEQQVPDHNWEVNTYREYNQHGSRESKGAEQTGHRYHGDPMNLEVTSTKNPTLKKLVLSKEEKSDLLEWSCSEPRAPVGSRTERTSSQTNCNPSGETENKKSTFAILSNAIKRSFTKSISSAPESPKKSPQKVRPESQGNYFDFPSSIFRRGCSNFEYGTNGTEMDCLSSTMHSNTINCQDEGRVWESRHSQKIHHDPSSVRLDDIPRMLANVSIKENQNDGTSRIASYRSRKNSLFSSLRLKSKASEDSLHASSNETWSVFGSFRRKLSDKEPRVASNLPSSARSGLALKEATENSSSSEDELTSNNSYSRKASRELRHRRKMEREAKKKAKQEELKRLHKAQTIQRQLQETEEKLRALEIQGVKLEKALRGESDSGAHSESQLLHEWFQIAVEKNKLNRYEAELLFTARELELEDQQGRLEQILREKMLTDPALKDEADNEEEQELFAEMMKIIEQRDQLVTSIEEQRVQERSVEWNLQGLQLSKDRELKMSLIHKKRLPTYKELFPEN</sequence>
<dbReference type="PROSITE" id="PS50021">
    <property type="entry name" value="CH"/>
    <property type="match status" value="1"/>
</dbReference>
<evidence type="ECO:0000256" key="16">
    <source>
        <dbReference type="ARBA" id="ARBA00023033"/>
    </source>
</evidence>
<dbReference type="Gene3D" id="2.10.110.10">
    <property type="entry name" value="Cysteine Rich Protein"/>
    <property type="match status" value="1"/>
</dbReference>
<comment type="subcellular location">
    <subcellularLocation>
        <location evidence="4">Cytoplasm</location>
    </subcellularLocation>
    <subcellularLocation>
        <location evidence="3">Endosome</location>
    </subcellularLocation>
    <subcellularLocation>
        <location evidence="2">Nucleus</location>
    </subcellularLocation>
</comment>
<dbReference type="PROSITE" id="PS00478">
    <property type="entry name" value="LIM_DOMAIN_1"/>
    <property type="match status" value="1"/>
</dbReference>
<evidence type="ECO:0000259" key="26">
    <source>
        <dbReference type="PROSITE" id="PS51848"/>
    </source>
</evidence>
<reference evidence="28" key="1">
    <citation type="submission" date="2025-08" db="UniProtKB">
        <authorList>
            <consortium name="RefSeq"/>
        </authorList>
    </citation>
    <scope>IDENTIFICATION</scope>
    <source>
        <strain evidence="28">J_2021</strain>
        <tissue evidence="28">Erythrocytes</tissue>
    </source>
</reference>
<dbReference type="SUPFAM" id="SSF47576">
    <property type="entry name" value="Calponin-homology domain, CH-domain"/>
    <property type="match status" value="1"/>
</dbReference>
<dbReference type="FunFam" id="2.10.110.10:FF:000043">
    <property type="entry name" value="protein-methionine sulfoxide oxidase MICAL3 isoform X2"/>
    <property type="match status" value="1"/>
</dbReference>
<evidence type="ECO:0000256" key="5">
    <source>
        <dbReference type="ARBA" id="ARBA00008223"/>
    </source>
</evidence>
<dbReference type="InterPro" id="IPR022735">
    <property type="entry name" value="bMERB_dom"/>
</dbReference>
<evidence type="ECO:0000256" key="17">
    <source>
        <dbReference type="ARBA" id="ARBA00023038"/>
    </source>
</evidence>
<keyword evidence="17 22" id="KW-0440">LIM domain</keyword>
<accession>A0A8J1KHV0</accession>
<name>A0A8J1KHV0_XENLA</name>
<keyword evidence="14" id="KW-0521">NADP</keyword>
<dbReference type="GO" id="GO:0003779">
    <property type="term" value="F:actin binding"/>
    <property type="evidence" value="ECO:0007669"/>
    <property type="project" value="UniProtKB-KW"/>
</dbReference>
<keyword evidence="11" id="KW-0967">Endosome</keyword>
<keyword evidence="20" id="KW-0539">Nucleus</keyword>
<keyword evidence="16" id="KW-0503">Monooxygenase</keyword>
<evidence type="ECO:0000256" key="9">
    <source>
        <dbReference type="ARBA" id="ARBA00022630"/>
    </source>
</evidence>
<evidence type="ECO:0000259" key="24">
    <source>
        <dbReference type="PROSITE" id="PS50021"/>
    </source>
</evidence>
<dbReference type="InterPro" id="IPR036872">
    <property type="entry name" value="CH_dom_sf"/>
</dbReference>
<dbReference type="PRINTS" id="PR00420">
    <property type="entry name" value="RNGMNOXGNASE"/>
</dbReference>
<dbReference type="PROSITE" id="PS50023">
    <property type="entry name" value="LIM_DOMAIN_2"/>
    <property type="match status" value="1"/>
</dbReference>
<dbReference type="InterPro" id="IPR001715">
    <property type="entry name" value="CH_dom"/>
</dbReference>
<feature type="compositionally biased region" description="Polar residues" evidence="23">
    <location>
        <begin position="1369"/>
        <end position="1386"/>
    </location>
</feature>
<feature type="region of interest" description="Disordered" evidence="23">
    <location>
        <begin position="1095"/>
        <end position="1120"/>
    </location>
</feature>
<keyword evidence="18" id="KW-0175">Coiled coil</keyword>
<dbReference type="PROSITE" id="PS51848">
    <property type="entry name" value="BMERB"/>
    <property type="match status" value="1"/>
</dbReference>
<keyword evidence="15" id="KW-0560">Oxidoreductase</keyword>
<feature type="region of interest" description="Disordered" evidence="23">
    <location>
        <begin position="1191"/>
        <end position="1215"/>
    </location>
</feature>
<feature type="compositionally biased region" description="Polar residues" evidence="23">
    <location>
        <begin position="1159"/>
        <end position="1170"/>
    </location>
</feature>
<dbReference type="InterPro" id="IPR002938">
    <property type="entry name" value="FAD-bd"/>
</dbReference>
<feature type="domain" description="Calponin-homology (CH)" evidence="24">
    <location>
        <begin position="516"/>
        <end position="619"/>
    </location>
</feature>
<evidence type="ECO:0000256" key="12">
    <source>
        <dbReference type="ARBA" id="ARBA00022827"/>
    </source>
</evidence>
<evidence type="ECO:0000256" key="18">
    <source>
        <dbReference type="ARBA" id="ARBA00023054"/>
    </source>
</evidence>
<dbReference type="SMART" id="SM01203">
    <property type="entry name" value="DUF3585"/>
    <property type="match status" value="1"/>
</dbReference>
<keyword evidence="7" id="KW-0963">Cytoplasm</keyword>
<dbReference type="Pfam" id="PF01494">
    <property type="entry name" value="FAD_binding_3"/>
    <property type="match status" value="1"/>
</dbReference>
<evidence type="ECO:0000256" key="20">
    <source>
        <dbReference type="ARBA" id="ARBA00023242"/>
    </source>
</evidence>
<comment type="cofactor">
    <cofactor evidence="1">
        <name>FAD</name>
        <dbReference type="ChEBI" id="CHEBI:57692"/>
    </cofactor>
</comment>